<organism evidence="8 9">
    <name type="scientific">Orchesella cincta</name>
    <name type="common">Springtail</name>
    <name type="synonym">Podura cincta</name>
    <dbReference type="NCBI Taxonomy" id="48709"/>
    <lineage>
        <taxon>Eukaryota</taxon>
        <taxon>Metazoa</taxon>
        <taxon>Ecdysozoa</taxon>
        <taxon>Arthropoda</taxon>
        <taxon>Hexapoda</taxon>
        <taxon>Collembola</taxon>
        <taxon>Entomobryomorpha</taxon>
        <taxon>Entomobryoidea</taxon>
        <taxon>Orchesellidae</taxon>
        <taxon>Orchesellinae</taxon>
        <taxon>Orchesella</taxon>
    </lineage>
</organism>
<evidence type="ECO:0000256" key="1">
    <source>
        <dbReference type="ARBA" id="ARBA00004141"/>
    </source>
</evidence>
<feature type="transmembrane region" description="Helical" evidence="6">
    <location>
        <begin position="93"/>
        <end position="111"/>
    </location>
</feature>
<keyword evidence="2" id="KW-0813">Transport</keyword>
<dbReference type="InterPro" id="IPR011701">
    <property type="entry name" value="MFS"/>
</dbReference>
<keyword evidence="4 6" id="KW-1133">Transmembrane helix</keyword>
<dbReference type="STRING" id="48709.A0A1D2MX95"/>
<feature type="transmembrane region" description="Helical" evidence="6">
    <location>
        <begin position="186"/>
        <end position="207"/>
    </location>
</feature>
<feature type="transmembrane region" description="Helical" evidence="6">
    <location>
        <begin position="398"/>
        <end position="416"/>
    </location>
</feature>
<dbReference type="GO" id="GO:0022857">
    <property type="term" value="F:transmembrane transporter activity"/>
    <property type="evidence" value="ECO:0007669"/>
    <property type="project" value="InterPro"/>
</dbReference>
<reference evidence="8 9" key="1">
    <citation type="journal article" date="2016" name="Genome Biol. Evol.">
        <title>Gene Family Evolution Reflects Adaptation to Soil Environmental Stressors in the Genome of the Collembolan Orchesella cincta.</title>
        <authorList>
            <person name="Faddeeva-Vakhrusheva A."/>
            <person name="Derks M.F."/>
            <person name="Anvar S.Y."/>
            <person name="Agamennone V."/>
            <person name="Suring W."/>
            <person name="Smit S."/>
            <person name="van Straalen N.M."/>
            <person name="Roelofs D."/>
        </authorList>
    </citation>
    <scope>NUCLEOTIDE SEQUENCE [LARGE SCALE GENOMIC DNA]</scope>
    <source>
        <tissue evidence="8">Mixed pool</tissue>
    </source>
</reference>
<accession>A0A1D2MX95</accession>
<comment type="caution">
    <text evidence="8">The sequence shown here is derived from an EMBL/GenBank/DDBJ whole genome shotgun (WGS) entry which is preliminary data.</text>
</comment>
<dbReference type="OMA" id="TIIMSEF"/>
<feature type="transmembrane region" description="Helical" evidence="6">
    <location>
        <begin position="300"/>
        <end position="321"/>
    </location>
</feature>
<dbReference type="PANTHER" id="PTHR23506">
    <property type="entry name" value="GH10249P"/>
    <property type="match status" value="1"/>
</dbReference>
<dbReference type="GO" id="GO:0016020">
    <property type="term" value="C:membrane"/>
    <property type="evidence" value="ECO:0007669"/>
    <property type="project" value="UniProtKB-SubCell"/>
</dbReference>
<dbReference type="AlphaFoldDB" id="A0A1D2MX95"/>
<dbReference type="PANTHER" id="PTHR23506:SF26">
    <property type="entry name" value="MFS-TYPE TRANSPORTER SLC18B1"/>
    <property type="match status" value="1"/>
</dbReference>
<dbReference type="Proteomes" id="UP000094527">
    <property type="component" value="Unassembled WGS sequence"/>
</dbReference>
<feature type="transmembrane region" description="Helical" evidence="6">
    <location>
        <begin position="265"/>
        <end position="288"/>
    </location>
</feature>
<evidence type="ECO:0000313" key="8">
    <source>
        <dbReference type="EMBL" id="ODM97424.1"/>
    </source>
</evidence>
<keyword evidence="9" id="KW-1185">Reference proteome</keyword>
<evidence type="ECO:0000256" key="4">
    <source>
        <dbReference type="ARBA" id="ARBA00022989"/>
    </source>
</evidence>
<dbReference type="InterPro" id="IPR020846">
    <property type="entry name" value="MFS_dom"/>
</dbReference>
<feature type="transmembrane region" description="Helical" evidence="6">
    <location>
        <begin position="327"/>
        <end position="354"/>
    </location>
</feature>
<evidence type="ECO:0000313" key="9">
    <source>
        <dbReference type="Proteomes" id="UP000094527"/>
    </source>
</evidence>
<proteinExistence type="predicted"/>
<keyword evidence="5 6" id="KW-0472">Membrane</keyword>
<feature type="transmembrane region" description="Helical" evidence="6">
    <location>
        <begin position="158"/>
        <end position="180"/>
    </location>
</feature>
<dbReference type="OrthoDB" id="446368at2759"/>
<name>A0A1D2MX95_ORCCI</name>
<dbReference type="Pfam" id="PF07690">
    <property type="entry name" value="MFS_1"/>
    <property type="match status" value="1"/>
</dbReference>
<evidence type="ECO:0000256" key="5">
    <source>
        <dbReference type="ARBA" id="ARBA00023136"/>
    </source>
</evidence>
<feature type="transmembrane region" description="Helical" evidence="6">
    <location>
        <begin position="117"/>
        <end position="146"/>
    </location>
</feature>
<evidence type="ECO:0000256" key="2">
    <source>
        <dbReference type="ARBA" id="ARBA00022448"/>
    </source>
</evidence>
<feature type="transmembrane region" description="Helical" evidence="6">
    <location>
        <begin position="63"/>
        <end position="81"/>
    </location>
</feature>
<dbReference type="SUPFAM" id="SSF103473">
    <property type="entry name" value="MFS general substrate transporter"/>
    <property type="match status" value="1"/>
</dbReference>
<feature type="transmembrane region" description="Helical" evidence="6">
    <location>
        <begin position="28"/>
        <end position="51"/>
    </location>
</feature>
<dbReference type="InterPro" id="IPR036259">
    <property type="entry name" value="MFS_trans_sf"/>
</dbReference>
<keyword evidence="3 6" id="KW-0812">Transmembrane</keyword>
<feature type="transmembrane region" description="Helical" evidence="6">
    <location>
        <begin position="366"/>
        <end position="386"/>
    </location>
</feature>
<dbReference type="InterPro" id="IPR050930">
    <property type="entry name" value="MFS_Vesicular_Transporter"/>
</dbReference>
<protein>
    <submittedName>
        <fullName evidence="8">MFS-type transporter SLC18B1</fullName>
    </submittedName>
</protein>
<gene>
    <name evidence="8" type="ORF">Ocin01_09258</name>
</gene>
<evidence type="ECO:0000259" key="7">
    <source>
        <dbReference type="PROSITE" id="PS50850"/>
    </source>
</evidence>
<dbReference type="PROSITE" id="PS50850">
    <property type="entry name" value="MFS"/>
    <property type="match status" value="1"/>
</dbReference>
<evidence type="ECO:0000256" key="6">
    <source>
        <dbReference type="SAM" id="Phobius"/>
    </source>
</evidence>
<dbReference type="Gene3D" id="1.20.1250.20">
    <property type="entry name" value="MFS general substrate transporter like domains"/>
    <property type="match status" value="2"/>
</dbReference>
<dbReference type="EMBL" id="LJIJ01000444">
    <property type="protein sequence ID" value="ODM97424.1"/>
    <property type="molecule type" value="Genomic_DNA"/>
</dbReference>
<comment type="subcellular location">
    <subcellularLocation>
        <location evidence="1">Membrane</location>
        <topology evidence="1">Multi-pass membrane protein</topology>
    </subcellularLocation>
</comment>
<feature type="domain" description="Major facilitator superfamily (MFS) profile" evidence="7">
    <location>
        <begin position="27"/>
        <end position="417"/>
    </location>
</feature>
<evidence type="ECO:0000256" key="3">
    <source>
        <dbReference type="ARBA" id="ARBA00022692"/>
    </source>
</evidence>
<sequence length="417" mass="45041">MGAWKTFSKSCCRCACTTRFTRRQWMTLFVFSLAYLFSACVTSLQAPFYPAEAERKGASATEYGLVFGIFQLVCFLISPVYGKYLNKFGAKKIFNMGIFTSGISCFFFGFLDRVEGHFLFIFLSFLIRIFEAIGSTAFVTAAFTIIAGEFPDSVATTFASLETLYGVGLIIGPSLGGALYEVGGFTAPFAFVGLCLISVALSTPWLLPNGKSMDGGDCKDTEGFGIFSILKLPAVQLAAVNIWMATNSLGFLSATLEPHLRQFNFSVLEVGLIFMLTGASYAISAPIWGKLMDKWIHPKYVIVHGALLIMASHVLIGPAPFLPFETYFPMSCIGLILHGIGIGACQVAAFILALKESIANGFPDNLNLYSVVSGMWASFLALGLFMGPSLGGVLLDQAGYRLGSLYPFIAAVVVVCK</sequence>
<feature type="transmembrane region" description="Helical" evidence="6">
    <location>
        <begin position="228"/>
        <end position="245"/>
    </location>
</feature>